<feature type="domain" description="NodB homology" evidence="6">
    <location>
        <begin position="99"/>
        <end position="361"/>
    </location>
</feature>
<protein>
    <recommendedName>
        <fullName evidence="3">Chitooligosaccharide deacetylase</fullName>
    </recommendedName>
    <alternativeName>
        <fullName evidence="5">Nodulation protein B</fullName>
    </alternativeName>
</protein>
<evidence type="ECO:0000256" key="1">
    <source>
        <dbReference type="ARBA" id="ARBA00003236"/>
    </source>
</evidence>
<dbReference type="GO" id="GO:0016810">
    <property type="term" value="F:hydrolase activity, acting on carbon-nitrogen (but not peptide) bonds"/>
    <property type="evidence" value="ECO:0007669"/>
    <property type="project" value="InterPro"/>
</dbReference>
<evidence type="ECO:0000256" key="2">
    <source>
        <dbReference type="ARBA" id="ARBA00010973"/>
    </source>
</evidence>
<name>A0A0K6HP61_9HYPH</name>
<dbReference type="InterPro" id="IPR011330">
    <property type="entry name" value="Glyco_hydro/deAcase_b/a-brl"/>
</dbReference>
<dbReference type="PANTHER" id="PTHR34216:SF7">
    <property type="entry name" value="POLY-BETA-1,6-N-ACETYL-D-GLUCOSAMINE N-DEACETYLASE"/>
    <property type="match status" value="1"/>
</dbReference>
<evidence type="ECO:0000313" key="7">
    <source>
        <dbReference type="EMBL" id="CUA92621.1"/>
    </source>
</evidence>
<evidence type="ECO:0000256" key="4">
    <source>
        <dbReference type="ARBA" id="ARBA00022729"/>
    </source>
</evidence>
<dbReference type="RefSeq" id="WP_208975521.1">
    <property type="nucleotide sequence ID" value="NZ_CYHE01000002.1"/>
</dbReference>
<dbReference type="AlphaFoldDB" id="A0A0K6HP61"/>
<keyword evidence="4" id="KW-0732">Signal</keyword>
<dbReference type="Proteomes" id="UP000183900">
    <property type="component" value="Unassembled WGS sequence"/>
</dbReference>
<organism evidence="7 8">
    <name type="scientific">Pannonibacter indicus</name>
    <dbReference type="NCBI Taxonomy" id="466044"/>
    <lineage>
        <taxon>Bacteria</taxon>
        <taxon>Pseudomonadati</taxon>
        <taxon>Pseudomonadota</taxon>
        <taxon>Alphaproteobacteria</taxon>
        <taxon>Hyphomicrobiales</taxon>
        <taxon>Stappiaceae</taxon>
        <taxon>Pannonibacter</taxon>
    </lineage>
</organism>
<evidence type="ECO:0000256" key="5">
    <source>
        <dbReference type="ARBA" id="ARBA00032976"/>
    </source>
</evidence>
<accession>A0A0K6HP61</accession>
<dbReference type="InterPro" id="IPR002509">
    <property type="entry name" value="NODB_dom"/>
</dbReference>
<evidence type="ECO:0000259" key="6">
    <source>
        <dbReference type="PROSITE" id="PS51677"/>
    </source>
</evidence>
<dbReference type="SUPFAM" id="SSF88713">
    <property type="entry name" value="Glycoside hydrolase/deacetylase"/>
    <property type="match status" value="1"/>
</dbReference>
<sequence>MTPVVPGIPLKARIRASVLSGTARLLHGLGLDAVVGRRYGGSGVVLMFHEFVRDSAQTLGHGCRIDDFEAILAGLQRQGRAFVTLDEAQRRLETGDTRPFAALTFDDGYRSNVELALPVMERHGASATIFVPTDMLNRSVNAWWLGLRELALHHDRLAIEPMGQIIESRTRAEKAAALEHMTAWVWADFARAALLPDVFAAHGLDMPGLVDRLAMTTDEVKAIDRHPLVEIGAHTTTHRALALLAEADVEADIAANKTHLEALLGREVRWFAYPYGAPSISGTREAEILRRLGFHGAVTTEPGCLFPQHAQARWLWPRQNGEFAAHTVPQALSGAHGVFRALRSGWGEPAANTHPTSGPSS</sequence>
<dbReference type="Pfam" id="PF01522">
    <property type="entry name" value="Polysacc_deac_1"/>
    <property type="match status" value="1"/>
</dbReference>
<dbReference type="PROSITE" id="PS51677">
    <property type="entry name" value="NODB"/>
    <property type="match status" value="1"/>
</dbReference>
<reference evidence="8" key="1">
    <citation type="submission" date="2015-08" db="EMBL/GenBank/DDBJ databases">
        <authorList>
            <person name="Varghese N."/>
        </authorList>
    </citation>
    <scope>NUCLEOTIDE SEQUENCE [LARGE SCALE GENOMIC DNA]</scope>
    <source>
        <strain evidence="8">DSM 23407</strain>
    </source>
</reference>
<evidence type="ECO:0000256" key="3">
    <source>
        <dbReference type="ARBA" id="ARBA00020071"/>
    </source>
</evidence>
<dbReference type="PANTHER" id="PTHR34216">
    <property type="match status" value="1"/>
</dbReference>
<comment type="similarity">
    <text evidence="2">Belongs to the polysaccharide deacetylase family.</text>
</comment>
<proteinExistence type="inferred from homology"/>
<dbReference type="EMBL" id="CYHE01000002">
    <property type="protein sequence ID" value="CUA92621.1"/>
    <property type="molecule type" value="Genomic_DNA"/>
</dbReference>
<dbReference type="Gene3D" id="3.20.20.370">
    <property type="entry name" value="Glycoside hydrolase/deacetylase"/>
    <property type="match status" value="1"/>
</dbReference>
<gene>
    <name evidence="7" type="ORF">Ga0061067_10229</name>
</gene>
<comment type="function">
    <text evidence="1">Is involved in generating a small heat-stable compound (Nod), an acylated oligomer of N-acetylglucosamine, that stimulates mitosis in various plant protoplasts.</text>
</comment>
<dbReference type="InterPro" id="IPR051398">
    <property type="entry name" value="Polysacch_Deacetylase"/>
</dbReference>
<evidence type="ECO:0000313" key="8">
    <source>
        <dbReference type="Proteomes" id="UP000183900"/>
    </source>
</evidence>
<keyword evidence="8" id="KW-1185">Reference proteome</keyword>
<dbReference type="GO" id="GO:0005975">
    <property type="term" value="P:carbohydrate metabolic process"/>
    <property type="evidence" value="ECO:0007669"/>
    <property type="project" value="InterPro"/>
</dbReference>